<organism evidence="2 3">
    <name type="scientific">Caenorhabditis nigoni</name>
    <dbReference type="NCBI Taxonomy" id="1611254"/>
    <lineage>
        <taxon>Eukaryota</taxon>
        <taxon>Metazoa</taxon>
        <taxon>Ecdysozoa</taxon>
        <taxon>Nematoda</taxon>
        <taxon>Chromadorea</taxon>
        <taxon>Rhabditida</taxon>
        <taxon>Rhabditina</taxon>
        <taxon>Rhabditomorpha</taxon>
        <taxon>Rhabditoidea</taxon>
        <taxon>Rhabditidae</taxon>
        <taxon>Peloderinae</taxon>
        <taxon>Caenorhabditis</taxon>
    </lineage>
</organism>
<comment type="caution">
    <text evidence="2">The sequence shown here is derived from an EMBL/GenBank/DDBJ whole genome shotgun (WGS) entry which is preliminary data.</text>
</comment>
<proteinExistence type="predicted"/>
<dbReference type="EMBL" id="PDUG01000003">
    <property type="protein sequence ID" value="PIC40748.1"/>
    <property type="molecule type" value="Genomic_DNA"/>
</dbReference>
<dbReference type="Proteomes" id="UP000230233">
    <property type="component" value="Chromosome III"/>
</dbReference>
<evidence type="ECO:0000313" key="2">
    <source>
        <dbReference type="EMBL" id="PIC40748.1"/>
    </source>
</evidence>
<keyword evidence="3" id="KW-1185">Reference proteome</keyword>
<feature type="region of interest" description="Disordered" evidence="1">
    <location>
        <begin position="87"/>
        <end position="107"/>
    </location>
</feature>
<accession>A0A2G5UML9</accession>
<dbReference type="AlphaFoldDB" id="A0A2G5UML9"/>
<evidence type="ECO:0000256" key="1">
    <source>
        <dbReference type="SAM" id="MobiDB-lite"/>
    </source>
</evidence>
<gene>
    <name evidence="2" type="primary">Cnig_chr_III.g8386</name>
    <name evidence="2" type="ORF">B9Z55_008386</name>
</gene>
<dbReference type="OrthoDB" id="10539235at2759"/>
<protein>
    <submittedName>
        <fullName evidence="2">Uncharacterized protein</fullName>
    </submittedName>
</protein>
<sequence length="165" mass="18376">MGPKSGVQSCQPQPWPFQLIQSRLVSNRRPPNLLSSLDQFKCSLVARSKINENGSAKESLKKSIDKREEYGNHWSASFIDCQEAIPSMSSPPGAIQQRPRDHSLPSSRTWTAAAPWMSDQFCRLQTQKNAPAAPSDDFTNSKNLGQKFAGYSGRLENWTLPGKLL</sequence>
<name>A0A2G5UML9_9PELO</name>
<evidence type="ECO:0000313" key="3">
    <source>
        <dbReference type="Proteomes" id="UP000230233"/>
    </source>
</evidence>
<reference evidence="3" key="1">
    <citation type="submission" date="2017-10" db="EMBL/GenBank/DDBJ databases">
        <title>Rapid genome shrinkage in a self-fertile nematode reveals novel sperm competition proteins.</title>
        <authorList>
            <person name="Yin D."/>
            <person name="Schwarz E.M."/>
            <person name="Thomas C.G."/>
            <person name="Felde R.L."/>
            <person name="Korf I.F."/>
            <person name="Cutter A.D."/>
            <person name="Schartner C.M."/>
            <person name="Ralston E.J."/>
            <person name="Meyer B.J."/>
            <person name="Haag E.S."/>
        </authorList>
    </citation>
    <scope>NUCLEOTIDE SEQUENCE [LARGE SCALE GENOMIC DNA]</scope>
    <source>
        <strain evidence="3">JU1422</strain>
    </source>
</reference>